<evidence type="ECO:0000313" key="4">
    <source>
        <dbReference type="Proteomes" id="UP000035909"/>
    </source>
</evidence>
<gene>
    <name evidence="3" type="ORF">ABT57_24510</name>
    <name evidence="2" type="ORF">ABT57_24525</name>
</gene>
<dbReference type="EMBL" id="LDOU01000042">
    <property type="protein sequence ID" value="KLV03643.1"/>
    <property type="molecule type" value="Genomic_DNA"/>
</dbReference>
<dbReference type="PATRIC" id="fig|320778.3.peg.5235"/>
<feature type="region of interest" description="Disordered" evidence="1">
    <location>
        <begin position="37"/>
        <end position="65"/>
    </location>
</feature>
<dbReference type="Proteomes" id="UP000035909">
    <property type="component" value="Unassembled WGS sequence"/>
</dbReference>
<organism evidence="3 4">
    <name type="scientific">Photobacterium ganghwense</name>
    <dbReference type="NCBI Taxonomy" id="320778"/>
    <lineage>
        <taxon>Bacteria</taxon>
        <taxon>Pseudomonadati</taxon>
        <taxon>Pseudomonadota</taxon>
        <taxon>Gammaproteobacteria</taxon>
        <taxon>Vibrionales</taxon>
        <taxon>Vibrionaceae</taxon>
        <taxon>Photobacterium</taxon>
    </lineage>
</organism>
<evidence type="ECO:0000313" key="2">
    <source>
        <dbReference type="EMBL" id="KLV03641.1"/>
    </source>
</evidence>
<dbReference type="AlphaFoldDB" id="A0A0J1GV59"/>
<evidence type="ECO:0000313" key="3">
    <source>
        <dbReference type="EMBL" id="KLV03643.1"/>
    </source>
</evidence>
<dbReference type="EMBL" id="LDOU01000043">
    <property type="protein sequence ID" value="KLV03641.1"/>
    <property type="molecule type" value="Genomic_DNA"/>
</dbReference>
<reference evidence="3 4" key="1">
    <citation type="submission" date="2015-05" db="EMBL/GenBank/DDBJ databases">
        <title>Photobacterium galathea sp. nov.</title>
        <authorList>
            <person name="Machado H."/>
            <person name="Gram L."/>
        </authorList>
    </citation>
    <scope>NUCLEOTIDE SEQUENCE [LARGE SCALE GENOMIC DNA]</scope>
    <source>
        <strain evidence="3 4">DSM 22954</strain>
    </source>
</reference>
<sequence>MNDLLDNLGESLGGIWDSAVEGGNSWVDAWFNNEAEKVSSAAPEENRVPDRQQPAQQPNGQPIWY</sequence>
<dbReference type="RefSeq" id="WP_047887886.1">
    <property type="nucleotide sequence ID" value="NZ_LDOU01000042.1"/>
</dbReference>
<feature type="non-terminal residue" evidence="3">
    <location>
        <position position="65"/>
    </location>
</feature>
<keyword evidence="4" id="KW-1185">Reference proteome</keyword>
<proteinExistence type="predicted"/>
<accession>A0A0J1GV59</accession>
<comment type="caution">
    <text evidence="3">The sequence shown here is derived from an EMBL/GenBank/DDBJ whole genome shotgun (WGS) entry which is preliminary data.</text>
</comment>
<protein>
    <submittedName>
        <fullName evidence="3">Uncharacterized protein</fullName>
    </submittedName>
</protein>
<feature type="compositionally biased region" description="Polar residues" evidence="1">
    <location>
        <begin position="53"/>
        <end position="65"/>
    </location>
</feature>
<name>A0A0J1GV59_9GAMM</name>
<evidence type="ECO:0000256" key="1">
    <source>
        <dbReference type="SAM" id="MobiDB-lite"/>
    </source>
</evidence>